<dbReference type="Pfam" id="PF25777">
    <property type="entry name" value="Aurora-A_bind_TACC3"/>
    <property type="match status" value="1"/>
</dbReference>
<feature type="region of interest" description="Disordered" evidence="8">
    <location>
        <begin position="421"/>
        <end position="443"/>
    </location>
</feature>
<dbReference type="EMBL" id="JAINUG010000132">
    <property type="protein sequence ID" value="KAJ8393820.1"/>
    <property type="molecule type" value="Genomic_DNA"/>
</dbReference>
<gene>
    <name evidence="10" type="ORF">AAFF_G00055490</name>
</gene>
<dbReference type="Proteomes" id="UP001221898">
    <property type="component" value="Unassembled WGS sequence"/>
</dbReference>
<reference evidence="10" key="1">
    <citation type="journal article" date="2023" name="Science">
        <title>Genome structures resolve the early diversification of teleost fishes.</title>
        <authorList>
            <person name="Parey E."/>
            <person name="Louis A."/>
            <person name="Montfort J."/>
            <person name="Bouchez O."/>
            <person name="Roques C."/>
            <person name="Iampietro C."/>
            <person name="Lluch J."/>
            <person name="Castinel A."/>
            <person name="Donnadieu C."/>
            <person name="Desvignes T."/>
            <person name="Floi Bucao C."/>
            <person name="Jouanno E."/>
            <person name="Wen M."/>
            <person name="Mejri S."/>
            <person name="Dirks R."/>
            <person name="Jansen H."/>
            <person name="Henkel C."/>
            <person name="Chen W.J."/>
            <person name="Zahm M."/>
            <person name="Cabau C."/>
            <person name="Klopp C."/>
            <person name="Thompson A.W."/>
            <person name="Robinson-Rechavi M."/>
            <person name="Braasch I."/>
            <person name="Lecointre G."/>
            <person name="Bobe J."/>
            <person name="Postlethwait J.H."/>
            <person name="Berthelot C."/>
            <person name="Roest Crollius H."/>
            <person name="Guiguen Y."/>
        </authorList>
    </citation>
    <scope>NUCLEOTIDE SEQUENCE</scope>
    <source>
        <strain evidence="10">NC1722</strain>
    </source>
</reference>
<comment type="subcellular location">
    <subcellularLocation>
        <location evidence="1">Cytoplasm</location>
        <location evidence="1">Cytoskeleton</location>
    </subcellularLocation>
</comment>
<dbReference type="InterPro" id="IPR039915">
    <property type="entry name" value="TACC"/>
</dbReference>
<evidence type="ECO:0000259" key="9">
    <source>
        <dbReference type="Pfam" id="PF05010"/>
    </source>
</evidence>
<dbReference type="InterPro" id="IPR057663">
    <property type="entry name" value="TACC3_Aurora-A_bind"/>
</dbReference>
<dbReference type="GO" id="GO:0005737">
    <property type="term" value="C:cytoplasm"/>
    <property type="evidence" value="ECO:0007669"/>
    <property type="project" value="TreeGrafter"/>
</dbReference>
<feature type="compositionally biased region" description="Polar residues" evidence="8">
    <location>
        <begin position="433"/>
        <end position="443"/>
    </location>
</feature>
<dbReference type="PANTHER" id="PTHR13924">
    <property type="entry name" value="TRANSFORMING ACIDIC COILED-COIL CONTAINING PROTEIN 1/2"/>
    <property type="match status" value="1"/>
</dbReference>
<organism evidence="10 11">
    <name type="scientific">Aldrovandia affinis</name>
    <dbReference type="NCBI Taxonomy" id="143900"/>
    <lineage>
        <taxon>Eukaryota</taxon>
        <taxon>Metazoa</taxon>
        <taxon>Chordata</taxon>
        <taxon>Craniata</taxon>
        <taxon>Vertebrata</taxon>
        <taxon>Euteleostomi</taxon>
        <taxon>Actinopterygii</taxon>
        <taxon>Neopterygii</taxon>
        <taxon>Teleostei</taxon>
        <taxon>Notacanthiformes</taxon>
        <taxon>Halosauridae</taxon>
        <taxon>Aldrovandia</taxon>
    </lineage>
</organism>
<dbReference type="GO" id="GO:0007052">
    <property type="term" value="P:mitotic spindle organization"/>
    <property type="evidence" value="ECO:0007669"/>
    <property type="project" value="InterPro"/>
</dbReference>
<evidence type="ECO:0000256" key="7">
    <source>
        <dbReference type="SAM" id="Coils"/>
    </source>
</evidence>
<feature type="domain" description="Transforming acidic coiled-coil-containing protein C-terminal" evidence="9">
    <location>
        <begin position="588"/>
        <end position="785"/>
    </location>
</feature>
<keyword evidence="4" id="KW-0597">Phosphoprotein</keyword>
<comment type="caution">
    <text evidence="10">The sequence shown here is derived from an EMBL/GenBank/DDBJ whole genome shotgun (WGS) entry which is preliminary data.</text>
</comment>
<sequence length="791" mass="87231">MSALAINDENLGDGCSRKLSSSEVTCDIFSTAQPTGRQSILRPSQMENLPSKSVPKAVKVCFQTPRRDPVTKRIMSPSSLKMTGLVVVESTEVHDTLSKETALSANGISKTEAPCSNDDMIIQIKGAYQMDFDSLEAINPFKASNLMGNSPTTVEEEEPEKVAEPTVTLDENLPFVSFTENSLADLSTEVRSTESTVIIELKQAAEGADSEADSEAGAVDEEEVLYPKASSSFDKEGLVSDDPSQLVKASAVAPKGSYNFDFDSLDSVNPFQVGGSKLPNSPVNKPLPSNAPLAAPEAPQKFDLSKESVLLEMKATALTQHNPKSSYNFDIDPFGMDEKMENAPKSDIKSSPSLTGKIQMENYVQDNIGPCMAPESLPAQREEAEQAGPRGEDVTPVIDSIMSTTAEDKIFPEDCNATASRVVQERSPIPDQPTCQTPELSTNPQYSLSTAEEFVPGTTFMSADFGQIDYLEQFGSTMFKESALRKQSLFLKFDPLVKASPKKATVFATDLHQIPQPTLFTSRPGRQGARAGVEERSTAKTNELSFLEGFPAPAAAPLVTDPCTFDPLVTTLPKPIREEGAIIEVLMYSQSDMDAAIAKVQSERTKEENEWKAKYDKLRQDNQEMGKIMADFEATVSQVVADSRKQKAESQEELEKAVREKEQVAMDLSALERSFAEVFKRLEKYKQVLEGYKKNEDILKKCAQDYLTRNKKEEQRYQTLKIHAEEKLGLANVEIAKVRSKLKADTSALQAQLRREQLKVHSLEKCLEQKVKETEDLTKLCDDLIVNVQKR</sequence>
<dbReference type="GO" id="GO:0021987">
    <property type="term" value="P:cerebral cortex development"/>
    <property type="evidence" value="ECO:0007669"/>
    <property type="project" value="TreeGrafter"/>
</dbReference>
<evidence type="ECO:0000256" key="1">
    <source>
        <dbReference type="ARBA" id="ARBA00004245"/>
    </source>
</evidence>
<dbReference type="AlphaFoldDB" id="A0AAD7S0P4"/>
<dbReference type="GO" id="GO:0005856">
    <property type="term" value="C:cytoskeleton"/>
    <property type="evidence" value="ECO:0007669"/>
    <property type="project" value="UniProtKB-SubCell"/>
</dbReference>
<dbReference type="PANTHER" id="PTHR13924:SF4">
    <property type="entry name" value="TRANSFORMING ACIDIC COILED-COIL-CONTAINING PROTEIN 3"/>
    <property type="match status" value="1"/>
</dbReference>
<evidence type="ECO:0000313" key="10">
    <source>
        <dbReference type="EMBL" id="KAJ8393820.1"/>
    </source>
</evidence>
<dbReference type="Pfam" id="PF05010">
    <property type="entry name" value="TACC_C"/>
    <property type="match status" value="1"/>
</dbReference>
<dbReference type="GO" id="GO:0007097">
    <property type="term" value="P:nuclear migration"/>
    <property type="evidence" value="ECO:0007669"/>
    <property type="project" value="TreeGrafter"/>
</dbReference>
<dbReference type="Gene3D" id="1.20.5.1700">
    <property type="match status" value="1"/>
</dbReference>
<keyword evidence="11" id="KW-1185">Reference proteome</keyword>
<proteinExistence type="inferred from homology"/>
<feature type="coiled-coil region" evidence="7">
    <location>
        <begin position="640"/>
        <end position="674"/>
    </location>
</feature>
<keyword evidence="5 7" id="KW-0175">Coiled coil</keyword>
<evidence type="ECO:0000256" key="5">
    <source>
        <dbReference type="ARBA" id="ARBA00023054"/>
    </source>
</evidence>
<dbReference type="InterPro" id="IPR007707">
    <property type="entry name" value="TACC_C"/>
</dbReference>
<evidence type="ECO:0000313" key="11">
    <source>
        <dbReference type="Proteomes" id="UP001221898"/>
    </source>
</evidence>
<comment type="similarity">
    <text evidence="2">Belongs to the TACC family.</text>
</comment>
<keyword evidence="6" id="KW-0206">Cytoskeleton</keyword>
<name>A0AAD7S0P4_9TELE</name>
<evidence type="ECO:0000256" key="3">
    <source>
        <dbReference type="ARBA" id="ARBA00022490"/>
    </source>
</evidence>
<evidence type="ECO:0000256" key="2">
    <source>
        <dbReference type="ARBA" id="ARBA00009423"/>
    </source>
</evidence>
<accession>A0AAD7S0P4</accession>
<keyword evidence="3" id="KW-0963">Cytoplasm</keyword>
<evidence type="ECO:0000256" key="4">
    <source>
        <dbReference type="ARBA" id="ARBA00022553"/>
    </source>
</evidence>
<evidence type="ECO:0000256" key="8">
    <source>
        <dbReference type="SAM" id="MobiDB-lite"/>
    </source>
</evidence>
<protein>
    <recommendedName>
        <fullName evidence="9">Transforming acidic coiled-coil-containing protein C-terminal domain-containing protein</fullName>
    </recommendedName>
</protein>
<dbReference type="FunFam" id="1.20.5.1700:FF:000001">
    <property type="entry name" value="Transforming acidic coiled-coil-containing protein 1 isoform 2"/>
    <property type="match status" value="1"/>
</dbReference>
<evidence type="ECO:0000256" key="6">
    <source>
        <dbReference type="ARBA" id="ARBA00023212"/>
    </source>
</evidence>